<dbReference type="InParanoid" id="A0A0N7KLW5"/>
<accession>A0A0N7KLW5</accession>
<proteinExistence type="predicted"/>
<name>A0A0N7KLW5_ORYSJ</name>
<dbReference type="AlphaFoldDB" id="A0A0N7KLW5"/>
<dbReference type="InterPro" id="IPR006461">
    <property type="entry name" value="PLAC_motif_containing"/>
</dbReference>
<reference evidence="2" key="1">
    <citation type="journal article" date="2005" name="Nature">
        <title>The map-based sequence of the rice genome.</title>
        <authorList>
            <consortium name="International rice genome sequencing project (IRGSP)"/>
            <person name="Matsumoto T."/>
            <person name="Wu J."/>
            <person name="Kanamori H."/>
            <person name="Katayose Y."/>
            <person name="Fujisawa M."/>
            <person name="Namiki N."/>
            <person name="Mizuno H."/>
            <person name="Yamamoto K."/>
            <person name="Antonio B.A."/>
            <person name="Baba T."/>
            <person name="Sakata K."/>
            <person name="Nagamura Y."/>
            <person name="Aoki H."/>
            <person name="Arikawa K."/>
            <person name="Arita K."/>
            <person name="Bito T."/>
            <person name="Chiden Y."/>
            <person name="Fujitsuka N."/>
            <person name="Fukunaka R."/>
            <person name="Hamada M."/>
            <person name="Harada C."/>
            <person name="Hayashi A."/>
            <person name="Hijishita S."/>
            <person name="Honda M."/>
            <person name="Hosokawa S."/>
            <person name="Ichikawa Y."/>
            <person name="Idonuma A."/>
            <person name="Iijima M."/>
            <person name="Ikeda M."/>
            <person name="Ikeno M."/>
            <person name="Ito K."/>
            <person name="Ito S."/>
            <person name="Ito T."/>
            <person name="Ito Y."/>
            <person name="Ito Y."/>
            <person name="Iwabuchi A."/>
            <person name="Kamiya K."/>
            <person name="Karasawa W."/>
            <person name="Kurita K."/>
            <person name="Katagiri S."/>
            <person name="Kikuta A."/>
            <person name="Kobayashi H."/>
            <person name="Kobayashi N."/>
            <person name="Machita K."/>
            <person name="Maehara T."/>
            <person name="Masukawa M."/>
            <person name="Mizubayashi T."/>
            <person name="Mukai Y."/>
            <person name="Nagasaki H."/>
            <person name="Nagata Y."/>
            <person name="Naito S."/>
            <person name="Nakashima M."/>
            <person name="Nakama Y."/>
            <person name="Nakamichi Y."/>
            <person name="Nakamura M."/>
            <person name="Meguro A."/>
            <person name="Negishi M."/>
            <person name="Ohta I."/>
            <person name="Ohta T."/>
            <person name="Okamoto M."/>
            <person name="Ono N."/>
            <person name="Saji S."/>
            <person name="Sakaguchi M."/>
            <person name="Sakai K."/>
            <person name="Shibata M."/>
            <person name="Shimokawa T."/>
            <person name="Song J."/>
            <person name="Takazaki Y."/>
            <person name="Terasawa K."/>
            <person name="Tsugane M."/>
            <person name="Tsuji K."/>
            <person name="Ueda S."/>
            <person name="Waki K."/>
            <person name="Yamagata H."/>
            <person name="Yamamoto M."/>
            <person name="Yamamoto S."/>
            <person name="Yamane H."/>
            <person name="Yoshiki S."/>
            <person name="Yoshihara R."/>
            <person name="Yukawa K."/>
            <person name="Zhong H."/>
            <person name="Yano M."/>
            <person name="Yuan Q."/>
            <person name="Ouyang S."/>
            <person name="Liu J."/>
            <person name="Jones K.M."/>
            <person name="Gansberger K."/>
            <person name="Moffat K."/>
            <person name="Hill J."/>
            <person name="Bera J."/>
            <person name="Fadrosh D."/>
            <person name="Jin S."/>
            <person name="Johri S."/>
            <person name="Kim M."/>
            <person name="Overton L."/>
            <person name="Reardon M."/>
            <person name="Tsitrin T."/>
            <person name="Vuong H."/>
            <person name="Weaver B."/>
            <person name="Ciecko A."/>
            <person name="Tallon L."/>
            <person name="Jackson J."/>
            <person name="Pai G."/>
            <person name="Aken S.V."/>
            <person name="Utterback T."/>
            <person name="Reidmuller S."/>
            <person name="Feldblyum T."/>
            <person name="Hsiao J."/>
            <person name="Zismann V."/>
            <person name="Iobst S."/>
            <person name="de Vazeille A.R."/>
            <person name="Buell C.R."/>
            <person name="Ying K."/>
            <person name="Li Y."/>
            <person name="Lu T."/>
            <person name="Huang Y."/>
            <person name="Zhao Q."/>
            <person name="Feng Q."/>
            <person name="Zhang L."/>
            <person name="Zhu J."/>
            <person name="Weng Q."/>
            <person name="Mu J."/>
            <person name="Lu Y."/>
            <person name="Fan D."/>
            <person name="Liu Y."/>
            <person name="Guan J."/>
            <person name="Zhang Y."/>
            <person name="Yu S."/>
            <person name="Liu X."/>
            <person name="Zhang Y."/>
            <person name="Hong G."/>
            <person name="Han B."/>
            <person name="Choisne N."/>
            <person name="Demange N."/>
            <person name="Orjeda G."/>
            <person name="Samain S."/>
            <person name="Cattolico L."/>
            <person name="Pelletier E."/>
            <person name="Couloux A."/>
            <person name="Segurens B."/>
            <person name="Wincker P."/>
            <person name="D'Hont A."/>
            <person name="Scarpelli C."/>
            <person name="Weissenbach J."/>
            <person name="Salanoubat M."/>
            <person name="Quetier F."/>
            <person name="Yu Y."/>
            <person name="Kim H.R."/>
            <person name="Rambo T."/>
            <person name="Currie J."/>
            <person name="Collura K."/>
            <person name="Luo M."/>
            <person name="Yang T."/>
            <person name="Ammiraju J.S.S."/>
            <person name="Engler F."/>
            <person name="Soderlund C."/>
            <person name="Wing R.A."/>
            <person name="Palmer L.E."/>
            <person name="de la Bastide M."/>
            <person name="Spiegel L."/>
            <person name="Nascimento L."/>
            <person name="Zutavern T."/>
            <person name="O'Shaughnessy A."/>
            <person name="Dike S."/>
            <person name="Dedhia N."/>
            <person name="Preston R."/>
            <person name="Balija V."/>
            <person name="McCombie W.R."/>
            <person name="Chow T."/>
            <person name="Chen H."/>
            <person name="Chung M."/>
            <person name="Chen C."/>
            <person name="Shaw J."/>
            <person name="Wu H."/>
            <person name="Hsiao K."/>
            <person name="Chao Y."/>
            <person name="Chu M."/>
            <person name="Cheng C."/>
            <person name="Hour A."/>
            <person name="Lee P."/>
            <person name="Lin S."/>
            <person name="Lin Y."/>
            <person name="Liou J."/>
            <person name="Liu S."/>
            <person name="Hsing Y."/>
            <person name="Raghuvanshi S."/>
            <person name="Mohanty A."/>
            <person name="Bharti A.K."/>
            <person name="Gaur A."/>
            <person name="Gupta V."/>
            <person name="Kumar D."/>
            <person name="Ravi V."/>
            <person name="Vij S."/>
            <person name="Kapur A."/>
            <person name="Khurana P."/>
            <person name="Khurana P."/>
            <person name="Khurana J.P."/>
            <person name="Tyagi A.K."/>
            <person name="Gaikwad K."/>
            <person name="Singh A."/>
            <person name="Dalal V."/>
            <person name="Srivastava S."/>
            <person name="Dixit A."/>
            <person name="Pal A.K."/>
            <person name="Ghazi I.A."/>
            <person name="Yadav M."/>
            <person name="Pandit A."/>
            <person name="Bhargava A."/>
            <person name="Sureshbabu K."/>
            <person name="Batra K."/>
            <person name="Sharma T.R."/>
            <person name="Mohapatra T."/>
            <person name="Singh N.K."/>
            <person name="Messing J."/>
            <person name="Nelson A.B."/>
            <person name="Fuks G."/>
            <person name="Kavchok S."/>
            <person name="Keizer G."/>
            <person name="Linton E."/>
            <person name="Llaca V."/>
            <person name="Song R."/>
            <person name="Tanyolac B."/>
            <person name="Young S."/>
            <person name="Ho-Il K."/>
            <person name="Hahn J.H."/>
            <person name="Sangsakoo G."/>
            <person name="Vanavichit A."/>
            <person name="de Mattos Luiz.A.T."/>
            <person name="Zimmer P.D."/>
            <person name="Malone G."/>
            <person name="Dellagostin O."/>
            <person name="de Oliveira A.C."/>
            <person name="Bevan M."/>
            <person name="Bancroft I."/>
            <person name="Minx P."/>
            <person name="Cordum H."/>
            <person name="Wilson R."/>
            <person name="Cheng Z."/>
            <person name="Jin W."/>
            <person name="Jiang J."/>
            <person name="Leong S.A."/>
            <person name="Iwama H."/>
            <person name="Gojobori T."/>
            <person name="Itoh T."/>
            <person name="Niimura Y."/>
            <person name="Fujii Y."/>
            <person name="Habara T."/>
            <person name="Sakai H."/>
            <person name="Sato Y."/>
            <person name="Wilson G."/>
            <person name="Kumar K."/>
            <person name="McCouch S."/>
            <person name="Juretic N."/>
            <person name="Hoen D."/>
            <person name="Wright S."/>
            <person name="Bruskiewich R."/>
            <person name="Bureau T."/>
            <person name="Miyao A."/>
            <person name="Hirochika H."/>
            <person name="Nishikawa T."/>
            <person name="Kadowaki K."/>
            <person name="Sugiura M."/>
            <person name="Burr B."/>
            <person name="Sasaki T."/>
        </authorList>
    </citation>
    <scope>NUCLEOTIDE SEQUENCE [LARGE SCALE GENOMIC DNA]</scope>
    <source>
        <strain evidence="2">cv. Nipponbare</strain>
    </source>
</reference>
<dbReference type="Proteomes" id="UP000059680">
    <property type="component" value="Chromosome 6"/>
</dbReference>
<dbReference type="EMBL" id="AP014962">
    <property type="protein sequence ID" value="BAS97153.1"/>
    <property type="molecule type" value="Genomic_DNA"/>
</dbReference>
<dbReference type="OrthoDB" id="1045822at2759"/>
<organism evidence="1 2">
    <name type="scientific">Oryza sativa subsp. japonica</name>
    <name type="common">Rice</name>
    <dbReference type="NCBI Taxonomy" id="39947"/>
    <lineage>
        <taxon>Eukaryota</taxon>
        <taxon>Viridiplantae</taxon>
        <taxon>Streptophyta</taxon>
        <taxon>Embryophyta</taxon>
        <taxon>Tracheophyta</taxon>
        <taxon>Spermatophyta</taxon>
        <taxon>Magnoliopsida</taxon>
        <taxon>Liliopsida</taxon>
        <taxon>Poales</taxon>
        <taxon>Poaceae</taxon>
        <taxon>BOP clade</taxon>
        <taxon>Oryzoideae</taxon>
        <taxon>Oryzeae</taxon>
        <taxon>Oryzinae</taxon>
        <taxon>Oryza</taxon>
        <taxon>Oryza sativa</taxon>
    </lineage>
</organism>
<keyword evidence="2" id="KW-1185">Reference proteome</keyword>
<gene>
    <name evidence="1" type="ordered locus">Os06g0266266</name>
    <name evidence="1" type="ORF">OSNPB_060266266</name>
</gene>
<dbReference type="Gramene" id="Os06t0266266-00">
    <property type="protein sequence ID" value="Os06t0266266-00"/>
    <property type="gene ID" value="Os06g0266266"/>
</dbReference>
<dbReference type="OMA" id="YYLETQI"/>
<evidence type="ECO:0000313" key="1">
    <source>
        <dbReference type="EMBL" id="BAS97153.1"/>
    </source>
</evidence>
<dbReference type="eggNOG" id="ENOG502S52C">
    <property type="taxonomic scope" value="Eukaryota"/>
</dbReference>
<sequence length="233" mass="26598">MFYIKALQCHSHINSSRIKGTNCSNYTGITLVYYLETQISVNPPTLYHRFSISNTNSMSGEWSVKLFDCFGDSGTCCLTCWCPCITFGRIAEIVDKGSTSCCMHGTLYVLLATIGCQWLYACTKRSSMRAQYNLQQSPCLDCCVHFFCDSCALCQEYKELEKRGFNMSKGLLAPSQFLLKEHKNREEKRSGCSQRQMFMTNHDLDHYIFTGWEGSNKMVGCVQGMKPPRKQRM</sequence>
<dbReference type="STRING" id="39947.A0A0N7KLW5"/>
<dbReference type="NCBIfam" id="TIGR01571">
    <property type="entry name" value="A_thal_Cys_rich"/>
    <property type="match status" value="1"/>
</dbReference>
<dbReference type="PaxDb" id="39947-A0A0N7KLW5"/>
<dbReference type="PANTHER" id="PTHR15907">
    <property type="entry name" value="DUF614 FAMILY PROTEIN-RELATED"/>
    <property type="match status" value="1"/>
</dbReference>
<protein>
    <submittedName>
        <fullName evidence="1">Os06g0266266 protein</fullName>
    </submittedName>
</protein>
<dbReference type="Pfam" id="PF04749">
    <property type="entry name" value="PLAC8"/>
    <property type="match status" value="1"/>
</dbReference>
<evidence type="ECO:0000313" key="2">
    <source>
        <dbReference type="Proteomes" id="UP000059680"/>
    </source>
</evidence>
<reference evidence="1 2" key="3">
    <citation type="journal article" date="2013" name="Rice">
        <title>Improvement of the Oryza sativa Nipponbare reference genome using next generation sequence and optical map data.</title>
        <authorList>
            <person name="Kawahara Y."/>
            <person name="de la Bastide M."/>
            <person name="Hamilton J.P."/>
            <person name="Kanamori H."/>
            <person name="McCombie W.R."/>
            <person name="Ouyang S."/>
            <person name="Schwartz D.C."/>
            <person name="Tanaka T."/>
            <person name="Wu J."/>
            <person name="Zhou S."/>
            <person name="Childs K.L."/>
            <person name="Davidson R.M."/>
            <person name="Lin H."/>
            <person name="Quesada-Ocampo L."/>
            <person name="Vaillancourt B."/>
            <person name="Sakai H."/>
            <person name="Lee S.S."/>
            <person name="Kim J."/>
            <person name="Numa H."/>
            <person name="Itoh T."/>
            <person name="Buell C.R."/>
            <person name="Matsumoto T."/>
        </authorList>
    </citation>
    <scope>NUCLEOTIDE SEQUENCE [LARGE SCALE GENOMIC DNA]</scope>
    <source>
        <strain evidence="2">cv. Nipponbare</strain>
    </source>
</reference>
<reference evidence="1 2" key="2">
    <citation type="journal article" date="2013" name="Plant Cell Physiol.">
        <title>Rice Annotation Project Database (RAP-DB): an integrative and interactive database for rice genomics.</title>
        <authorList>
            <person name="Sakai H."/>
            <person name="Lee S.S."/>
            <person name="Tanaka T."/>
            <person name="Numa H."/>
            <person name="Kim J."/>
            <person name="Kawahara Y."/>
            <person name="Wakimoto H."/>
            <person name="Yang C.C."/>
            <person name="Iwamoto M."/>
            <person name="Abe T."/>
            <person name="Yamada Y."/>
            <person name="Muto A."/>
            <person name="Inokuchi H."/>
            <person name="Ikemura T."/>
            <person name="Matsumoto T."/>
            <person name="Sasaki T."/>
            <person name="Itoh T."/>
        </authorList>
    </citation>
    <scope>NUCLEOTIDE SEQUENCE [LARGE SCALE GENOMIC DNA]</scope>
    <source>
        <strain evidence="2">cv. Nipponbare</strain>
    </source>
</reference>